<keyword evidence="2" id="KW-1185">Reference proteome</keyword>
<gene>
    <name evidence="1" type="ORF">LTRI10_LOCUS38718</name>
</gene>
<dbReference type="EMBL" id="OZ034819">
    <property type="protein sequence ID" value="CAL1398487.1"/>
    <property type="molecule type" value="Genomic_DNA"/>
</dbReference>
<accession>A0AAV2FKH8</accession>
<proteinExistence type="predicted"/>
<dbReference type="Proteomes" id="UP001497516">
    <property type="component" value="Chromosome 6"/>
</dbReference>
<sequence>MGGFVSIGGAMTINDGDVQGKAAATATVFSSTIVGSFDAAAAALSGATQAIFPDSGKDEVTLFLLTSSSFDFKSFVSS</sequence>
<protein>
    <submittedName>
        <fullName evidence="1">Uncharacterized protein</fullName>
    </submittedName>
</protein>
<dbReference type="AlphaFoldDB" id="A0AAV2FKH8"/>
<organism evidence="1 2">
    <name type="scientific">Linum trigynum</name>
    <dbReference type="NCBI Taxonomy" id="586398"/>
    <lineage>
        <taxon>Eukaryota</taxon>
        <taxon>Viridiplantae</taxon>
        <taxon>Streptophyta</taxon>
        <taxon>Embryophyta</taxon>
        <taxon>Tracheophyta</taxon>
        <taxon>Spermatophyta</taxon>
        <taxon>Magnoliopsida</taxon>
        <taxon>eudicotyledons</taxon>
        <taxon>Gunneridae</taxon>
        <taxon>Pentapetalae</taxon>
        <taxon>rosids</taxon>
        <taxon>fabids</taxon>
        <taxon>Malpighiales</taxon>
        <taxon>Linaceae</taxon>
        <taxon>Linum</taxon>
    </lineage>
</organism>
<name>A0AAV2FKH8_9ROSI</name>
<evidence type="ECO:0000313" key="2">
    <source>
        <dbReference type="Proteomes" id="UP001497516"/>
    </source>
</evidence>
<reference evidence="1 2" key="1">
    <citation type="submission" date="2024-04" db="EMBL/GenBank/DDBJ databases">
        <authorList>
            <person name="Fracassetti M."/>
        </authorList>
    </citation>
    <scope>NUCLEOTIDE SEQUENCE [LARGE SCALE GENOMIC DNA]</scope>
</reference>
<evidence type="ECO:0000313" key="1">
    <source>
        <dbReference type="EMBL" id="CAL1398487.1"/>
    </source>
</evidence>